<dbReference type="PROSITE" id="PS50088">
    <property type="entry name" value="ANK_REPEAT"/>
    <property type="match status" value="2"/>
</dbReference>
<gene>
    <name evidence="4" type="ORF">TWF481_002788</name>
</gene>
<dbReference type="PROSITE" id="PS50297">
    <property type="entry name" value="ANK_REP_REGION"/>
    <property type="match status" value="1"/>
</dbReference>
<evidence type="ECO:0000256" key="3">
    <source>
        <dbReference type="PROSITE-ProRule" id="PRU00023"/>
    </source>
</evidence>
<evidence type="ECO:0000256" key="2">
    <source>
        <dbReference type="ARBA" id="ARBA00023043"/>
    </source>
</evidence>
<dbReference type="AlphaFoldDB" id="A0AAV9VTP0"/>
<dbReference type="Pfam" id="PF12796">
    <property type="entry name" value="Ank_2"/>
    <property type="match status" value="1"/>
</dbReference>
<dbReference type="EMBL" id="JAVHJL010000012">
    <property type="protein sequence ID" value="KAK6495741.1"/>
    <property type="molecule type" value="Genomic_DNA"/>
</dbReference>
<dbReference type="InterPro" id="IPR036770">
    <property type="entry name" value="Ankyrin_rpt-contain_sf"/>
</dbReference>
<accession>A0AAV9VTP0</accession>
<protein>
    <recommendedName>
        <fullName evidence="6">Ankyrin repeat protein</fullName>
    </recommendedName>
</protein>
<dbReference type="InterPro" id="IPR050776">
    <property type="entry name" value="Ank_Repeat/CDKN_Inhibitor"/>
</dbReference>
<name>A0AAV9VTP0_9PEZI</name>
<evidence type="ECO:0000256" key="1">
    <source>
        <dbReference type="ARBA" id="ARBA00022737"/>
    </source>
</evidence>
<keyword evidence="2 3" id="KW-0040">ANK repeat</keyword>
<dbReference type="SMART" id="SM00248">
    <property type="entry name" value="ANK"/>
    <property type="match status" value="2"/>
</dbReference>
<dbReference type="SUPFAM" id="SSF48403">
    <property type="entry name" value="Ankyrin repeat"/>
    <property type="match status" value="1"/>
</dbReference>
<sequence>MDQNFTLMKQFQEALQVGDLSSVKKISSNEQYARLTVDVVSIDEAPVKVNPPSWSQAHYEWGLTCLVAIAAATPSEYSAFAIRNLHKNGADINHSGPEKIRPIHIAARQNNPQALSTLLRLGADFEARTETGKTPIHFCSWVGAKAGNAEGLDILILAGADVNSRTKG</sequence>
<dbReference type="Proteomes" id="UP001370758">
    <property type="component" value="Unassembled WGS sequence"/>
</dbReference>
<organism evidence="4 5">
    <name type="scientific">Arthrobotrys musiformis</name>
    <dbReference type="NCBI Taxonomy" id="47236"/>
    <lineage>
        <taxon>Eukaryota</taxon>
        <taxon>Fungi</taxon>
        <taxon>Dikarya</taxon>
        <taxon>Ascomycota</taxon>
        <taxon>Pezizomycotina</taxon>
        <taxon>Orbiliomycetes</taxon>
        <taxon>Orbiliales</taxon>
        <taxon>Orbiliaceae</taxon>
        <taxon>Arthrobotrys</taxon>
    </lineage>
</organism>
<dbReference type="PANTHER" id="PTHR24201:SF2">
    <property type="entry name" value="ANKYRIN REPEAT DOMAIN-CONTAINING PROTEIN 42"/>
    <property type="match status" value="1"/>
</dbReference>
<evidence type="ECO:0000313" key="4">
    <source>
        <dbReference type="EMBL" id="KAK6495741.1"/>
    </source>
</evidence>
<feature type="repeat" description="ANK" evidence="3">
    <location>
        <begin position="131"/>
        <end position="167"/>
    </location>
</feature>
<dbReference type="Gene3D" id="1.25.40.20">
    <property type="entry name" value="Ankyrin repeat-containing domain"/>
    <property type="match status" value="1"/>
</dbReference>
<evidence type="ECO:0000313" key="5">
    <source>
        <dbReference type="Proteomes" id="UP001370758"/>
    </source>
</evidence>
<proteinExistence type="predicted"/>
<feature type="repeat" description="ANK" evidence="3">
    <location>
        <begin position="98"/>
        <end position="130"/>
    </location>
</feature>
<keyword evidence="5" id="KW-1185">Reference proteome</keyword>
<evidence type="ECO:0008006" key="6">
    <source>
        <dbReference type="Google" id="ProtNLM"/>
    </source>
</evidence>
<comment type="caution">
    <text evidence="4">The sequence shown here is derived from an EMBL/GenBank/DDBJ whole genome shotgun (WGS) entry which is preliminary data.</text>
</comment>
<keyword evidence="1" id="KW-0677">Repeat</keyword>
<dbReference type="PANTHER" id="PTHR24201">
    <property type="entry name" value="ANK_REP_REGION DOMAIN-CONTAINING PROTEIN"/>
    <property type="match status" value="1"/>
</dbReference>
<dbReference type="InterPro" id="IPR002110">
    <property type="entry name" value="Ankyrin_rpt"/>
</dbReference>
<dbReference type="GO" id="GO:0005634">
    <property type="term" value="C:nucleus"/>
    <property type="evidence" value="ECO:0007669"/>
    <property type="project" value="TreeGrafter"/>
</dbReference>
<reference evidence="4 5" key="1">
    <citation type="submission" date="2023-08" db="EMBL/GenBank/DDBJ databases">
        <authorList>
            <person name="Palmer J.M."/>
        </authorList>
    </citation>
    <scope>NUCLEOTIDE SEQUENCE [LARGE SCALE GENOMIC DNA]</scope>
    <source>
        <strain evidence="4 5">TWF481</strain>
    </source>
</reference>